<gene>
    <name evidence="2" type="ORF">SY111_15830</name>
</gene>
<organism evidence="2">
    <name type="scientific">Ligilactobacillus agilis</name>
    <dbReference type="NCBI Taxonomy" id="1601"/>
    <lineage>
        <taxon>Bacteria</taxon>
        <taxon>Bacillati</taxon>
        <taxon>Bacillota</taxon>
        <taxon>Bacilli</taxon>
        <taxon>Lactobacillales</taxon>
        <taxon>Lactobacillaceae</taxon>
        <taxon>Ligilactobacillus</taxon>
    </lineage>
</organism>
<sequence>MKAGRKTTFEERIEITIYTIEHDKNYSATAKKYNVFYQQVYNWVKKYLAKGKNGLKDNQGKQFEKRDLSELTDSENWNWSFVKPKLKFNA</sequence>
<dbReference type="GO" id="GO:0043565">
    <property type="term" value="F:sequence-specific DNA binding"/>
    <property type="evidence" value="ECO:0007669"/>
    <property type="project" value="InterPro"/>
</dbReference>
<name>A0A6F9XUM3_9LACO</name>
<dbReference type="Proteomes" id="UP000494178">
    <property type="component" value="Unassembled WGS sequence"/>
</dbReference>
<dbReference type="Pfam" id="PF13518">
    <property type="entry name" value="HTH_28"/>
    <property type="match status" value="1"/>
</dbReference>
<reference evidence="2" key="1">
    <citation type="submission" date="2019-10" db="EMBL/GenBank/DDBJ databases">
        <title>Lactobacillus agilis SY111 Whole Genome Sequencing Project.</title>
        <authorList>
            <person name="Suzuki S."/>
            <person name="Endo A."/>
            <person name="Maeno S."/>
            <person name="Shiwa Y."/>
            <person name="Matsutani M."/>
            <person name="Kajikawa A."/>
        </authorList>
    </citation>
    <scope>NUCLEOTIDE SEQUENCE</scope>
    <source>
        <strain evidence="2">SY111</strain>
    </source>
</reference>
<feature type="domain" description="Insertion element IS150 protein InsJ-like helix-turn-helix" evidence="1">
    <location>
        <begin position="11"/>
        <end position="61"/>
    </location>
</feature>
<proteinExistence type="predicted"/>
<protein>
    <recommendedName>
        <fullName evidence="1">Insertion element IS150 protein InsJ-like helix-turn-helix domain-containing protein</fullName>
    </recommendedName>
</protein>
<accession>A0A6F9XUM3</accession>
<dbReference type="AlphaFoldDB" id="A0A6F9XUM3"/>
<evidence type="ECO:0000313" key="2">
    <source>
        <dbReference type="EMBL" id="GET08959.1"/>
    </source>
</evidence>
<comment type="caution">
    <text evidence="2">The sequence shown here is derived from an EMBL/GenBank/DDBJ whole genome shotgun (WGS) entry which is preliminary data.</text>
</comment>
<dbReference type="InterPro" id="IPR010921">
    <property type="entry name" value="Trp_repressor/repl_initiator"/>
</dbReference>
<evidence type="ECO:0000259" key="1">
    <source>
        <dbReference type="Pfam" id="PF13518"/>
    </source>
</evidence>
<dbReference type="RefSeq" id="WP_056955054.1">
    <property type="nucleotide sequence ID" value="NZ_BLAN01000109.1"/>
</dbReference>
<dbReference type="InterPro" id="IPR036388">
    <property type="entry name" value="WH-like_DNA-bd_sf"/>
</dbReference>
<dbReference type="SUPFAM" id="SSF48295">
    <property type="entry name" value="TrpR-like"/>
    <property type="match status" value="1"/>
</dbReference>
<dbReference type="InterPro" id="IPR055247">
    <property type="entry name" value="InsJ-like_HTH"/>
</dbReference>
<dbReference type="EMBL" id="BLAN01000109">
    <property type="protein sequence ID" value="GET08959.1"/>
    <property type="molecule type" value="Genomic_DNA"/>
</dbReference>
<dbReference type="Gene3D" id="1.10.10.10">
    <property type="entry name" value="Winged helix-like DNA-binding domain superfamily/Winged helix DNA-binding domain"/>
    <property type="match status" value="1"/>
</dbReference>